<evidence type="ECO:0000313" key="2">
    <source>
        <dbReference type="Proteomes" id="UP001056120"/>
    </source>
</evidence>
<reference evidence="1 2" key="2">
    <citation type="journal article" date="2022" name="Mol. Ecol. Resour.">
        <title>The genomes of chicory, endive, great burdock and yacon provide insights into Asteraceae paleo-polyploidization history and plant inulin production.</title>
        <authorList>
            <person name="Fan W."/>
            <person name="Wang S."/>
            <person name="Wang H."/>
            <person name="Wang A."/>
            <person name="Jiang F."/>
            <person name="Liu H."/>
            <person name="Zhao H."/>
            <person name="Xu D."/>
            <person name="Zhang Y."/>
        </authorList>
    </citation>
    <scope>NUCLEOTIDE SEQUENCE [LARGE SCALE GENOMIC DNA]</scope>
    <source>
        <strain evidence="2">cv. Yunnan</strain>
        <tissue evidence="1">Leaves</tissue>
    </source>
</reference>
<gene>
    <name evidence="1" type="ORF">L1987_59693</name>
</gene>
<evidence type="ECO:0000313" key="1">
    <source>
        <dbReference type="EMBL" id="KAI3742014.1"/>
    </source>
</evidence>
<comment type="caution">
    <text evidence="1">The sequence shown here is derived from an EMBL/GenBank/DDBJ whole genome shotgun (WGS) entry which is preliminary data.</text>
</comment>
<protein>
    <submittedName>
        <fullName evidence="1">Uncharacterized protein</fullName>
    </submittedName>
</protein>
<name>A0ACB9D5Y7_9ASTR</name>
<organism evidence="1 2">
    <name type="scientific">Smallanthus sonchifolius</name>
    <dbReference type="NCBI Taxonomy" id="185202"/>
    <lineage>
        <taxon>Eukaryota</taxon>
        <taxon>Viridiplantae</taxon>
        <taxon>Streptophyta</taxon>
        <taxon>Embryophyta</taxon>
        <taxon>Tracheophyta</taxon>
        <taxon>Spermatophyta</taxon>
        <taxon>Magnoliopsida</taxon>
        <taxon>eudicotyledons</taxon>
        <taxon>Gunneridae</taxon>
        <taxon>Pentapetalae</taxon>
        <taxon>asterids</taxon>
        <taxon>campanulids</taxon>
        <taxon>Asterales</taxon>
        <taxon>Asteraceae</taxon>
        <taxon>Asteroideae</taxon>
        <taxon>Heliantheae alliance</taxon>
        <taxon>Millerieae</taxon>
        <taxon>Smallanthus</taxon>
    </lineage>
</organism>
<proteinExistence type="predicted"/>
<accession>A0ACB9D5Y7</accession>
<dbReference type="Proteomes" id="UP001056120">
    <property type="component" value="Linkage Group LG20"/>
</dbReference>
<dbReference type="EMBL" id="CM042037">
    <property type="protein sequence ID" value="KAI3742014.1"/>
    <property type="molecule type" value="Genomic_DNA"/>
</dbReference>
<keyword evidence="2" id="KW-1185">Reference proteome</keyword>
<reference evidence="2" key="1">
    <citation type="journal article" date="2022" name="Mol. Ecol. Resour.">
        <title>The genomes of chicory, endive, great burdock and yacon provide insights into Asteraceae palaeo-polyploidization history and plant inulin production.</title>
        <authorList>
            <person name="Fan W."/>
            <person name="Wang S."/>
            <person name="Wang H."/>
            <person name="Wang A."/>
            <person name="Jiang F."/>
            <person name="Liu H."/>
            <person name="Zhao H."/>
            <person name="Xu D."/>
            <person name="Zhang Y."/>
        </authorList>
    </citation>
    <scope>NUCLEOTIDE SEQUENCE [LARGE SCALE GENOMIC DNA]</scope>
    <source>
        <strain evidence="2">cv. Yunnan</strain>
    </source>
</reference>
<sequence>MEPPRGCLLHLWNFICFLPYFIGFLLVAFLKGAIVAPIVCVIMTIGNSAIGEDDKKSRWWRRSVCLEVAGLTAGGGSGRRWELGRRWWPGWSLSRVWVDGVDW</sequence>